<dbReference type="InterPro" id="IPR011010">
    <property type="entry name" value="DNA_brk_join_enz"/>
</dbReference>
<dbReference type="InterPro" id="IPR013762">
    <property type="entry name" value="Integrase-like_cat_sf"/>
</dbReference>
<evidence type="ECO:0000256" key="1">
    <source>
        <dbReference type="ARBA" id="ARBA00023172"/>
    </source>
</evidence>
<dbReference type="InterPro" id="IPR002104">
    <property type="entry name" value="Integrase_catalytic"/>
</dbReference>
<keyword evidence="4" id="KW-1185">Reference proteome</keyword>
<comment type="caution">
    <text evidence="3">The sequence shown here is derived from an EMBL/GenBank/DDBJ whole genome shotgun (WGS) entry which is preliminary data.</text>
</comment>
<gene>
    <name evidence="3" type="ORF">KDAU_08480</name>
</gene>
<dbReference type="OrthoDB" id="148806at2"/>
<evidence type="ECO:0000259" key="2">
    <source>
        <dbReference type="PROSITE" id="PS51898"/>
    </source>
</evidence>
<proteinExistence type="predicted"/>
<dbReference type="GO" id="GO:0015074">
    <property type="term" value="P:DNA integration"/>
    <property type="evidence" value="ECO:0007669"/>
    <property type="project" value="InterPro"/>
</dbReference>
<sequence length="293" mass="33447">MGSRPSIIYETQLLLDSLMAIGQSRYQAKQELRLRMPELCWPVVTEQIYSYGTRKTYQQQVFAFVNWARTNHDIKRLAQLYERLDELACCYLREQIAAQKSPYTLATQRSALRKVFGNHHLAAEVVLPSRTQKSITRSRGPVRQDAHFQPAHWPDLVLFARATGLRHAELRELLIKEVHCTESGAIEVSVRNGKGGKARTVPVLADYADAIKPVVQGRDPNEHVFEHIPKAMDVQSYRRASAQQRYLSHAPDRTLPPAGRRLKATDYDIAATHQVSHALGHERVDVVLNHYLR</sequence>
<dbReference type="AlphaFoldDB" id="A0A401Z9K1"/>
<feature type="domain" description="Tyr recombinase" evidence="2">
    <location>
        <begin position="125"/>
        <end position="293"/>
    </location>
</feature>
<organism evidence="3 4">
    <name type="scientific">Dictyobacter aurantiacus</name>
    <dbReference type="NCBI Taxonomy" id="1936993"/>
    <lineage>
        <taxon>Bacteria</taxon>
        <taxon>Bacillati</taxon>
        <taxon>Chloroflexota</taxon>
        <taxon>Ktedonobacteria</taxon>
        <taxon>Ktedonobacterales</taxon>
        <taxon>Dictyobacteraceae</taxon>
        <taxon>Dictyobacter</taxon>
    </lineage>
</organism>
<dbReference type="GO" id="GO:0003677">
    <property type="term" value="F:DNA binding"/>
    <property type="evidence" value="ECO:0007669"/>
    <property type="project" value="InterPro"/>
</dbReference>
<dbReference type="RefSeq" id="WP_126594784.1">
    <property type="nucleotide sequence ID" value="NZ_BIFQ01000001.1"/>
</dbReference>
<dbReference type="SUPFAM" id="SSF47823">
    <property type="entry name" value="lambda integrase-like, N-terminal domain"/>
    <property type="match status" value="1"/>
</dbReference>
<dbReference type="EMBL" id="BIFQ01000001">
    <property type="protein sequence ID" value="GCE03519.1"/>
    <property type="molecule type" value="Genomic_DNA"/>
</dbReference>
<dbReference type="PROSITE" id="PS51898">
    <property type="entry name" value="TYR_RECOMBINASE"/>
    <property type="match status" value="1"/>
</dbReference>
<dbReference type="SUPFAM" id="SSF56349">
    <property type="entry name" value="DNA breaking-rejoining enzymes"/>
    <property type="match status" value="1"/>
</dbReference>
<accession>A0A401Z9K1</accession>
<reference evidence="4" key="1">
    <citation type="submission" date="2018-12" db="EMBL/GenBank/DDBJ databases">
        <title>Tengunoibacter tsumagoiensis gen. nov., sp. nov., Dictyobacter kobayashii sp. nov., D. alpinus sp. nov., and D. joshuensis sp. nov. and description of Dictyobacteraceae fam. nov. within the order Ktedonobacterales isolated from Tengu-no-mugimeshi.</title>
        <authorList>
            <person name="Wang C.M."/>
            <person name="Zheng Y."/>
            <person name="Sakai Y."/>
            <person name="Toyoda A."/>
            <person name="Minakuchi Y."/>
            <person name="Abe K."/>
            <person name="Yokota A."/>
            <person name="Yabe S."/>
        </authorList>
    </citation>
    <scope>NUCLEOTIDE SEQUENCE [LARGE SCALE GENOMIC DNA]</scope>
    <source>
        <strain evidence="4">S-27</strain>
    </source>
</reference>
<protein>
    <recommendedName>
        <fullName evidence="2">Tyr recombinase domain-containing protein</fullName>
    </recommendedName>
</protein>
<dbReference type="Proteomes" id="UP000287224">
    <property type="component" value="Unassembled WGS sequence"/>
</dbReference>
<dbReference type="Pfam" id="PF00589">
    <property type="entry name" value="Phage_integrase"/>
    <property type="match status" value="1"/>
</dbReference>
<evidence type="ECO:0000313" key="4">
    <source>
        <dbReference type="Proteomes" id="UP000287224"/>
    </source>
</evidence>
<name>A0A401Z9K1_9CHLR</name>
<dbReference type="GO" id="GO:0006310">
    <property type="term" value="P:DNA recombination"/>
    <property type="evidence" value="ECO:0007669"/>
    <property type="project" value="UniProtKB-KW"/>
</dbReference>
<evidence type="ECO:0000313" key="3">
    <source>
        <dbReference type="EMBL" id="GCE03519.1"/>
    </source>
</evidence>
<dbReference type="Gene3D" id="1.10.443.10">
    <property type="entry name" value="Intergrase catalytic core"/>
    <property type="match status" value="1"/>
</dbReference>
<keyword evidence="1" id="KW-0233">DNA recombination</keyword>